<organism evidence="2 3">
    <name type="scientific">Persicobacter diffluens</name>
    <dbReference type="NCBI Taxonomy" id="981"/>
    <lineage>
        <taxon>Bacteria</taxon>
        <taxon>Pseudomonadati</taxon>
        <taxon>Bacteroidota</taxon>
        <taxon>Cytophagia</taxon>
        <taxon>Cytophagales</taxon>
        <taxon>Persicobacteraceae</taxon>
        <taxon>Persicobacter</taxon>
    </lineage>
</organism>
<dbReference type="EMBL" id="BQKE01000001">
    <property type="protein sequence ID" value="GJM62030.1"/>
    <property type="molecule type" value="Genomic_DNA"/>
</dbReference>
<dbReference type="PRINTS" id="PR00988">
    <property type="entry name" value="URIDINKINASE"/>
</dbReference>
<proteinExistence type="predicted"/>
<keyword evidence="2" id="KW-0418">Kinase</keyword>
<evidence type="ECO:0000313" key="2">
    <source>
        <dbReference type="EMBL" id="GJM62030.1"/>
    </source>
</evidence>
<name>A0AAN4W174_9BACT</name>
<dbReference type="InterPro" id="IPR027417">
    <property type="entry name" value="P-loop_NTPase"/>
</dbReference>
<accession>A0AAN4W174</accession>
<evidence type="ECO:0000313" key="3">
    <source>
        <dbReference type="Proteomes" id="UP001310022"/>
    </source>
</evidence>
<dbReference type="GO" id="GO:0005524">
    <property type="term" value="F:ATP binding"/>
    <property type="evidence" value="ECO:0007669"/>
    <property type="project" value="InterPro"/>
</dbReference>
<gene>
    <name evidence="2" type="primary">udk_2</name>
    <name evidence="2" type="ORF">PEDI_25820</name>
</gene>
<protein>
    <submittedName>
        <fullName evidence="2">Uridine kinase</fullName>
    </submittedName>
</protein>
<reference evidence="2 3" key="1">
    <citation type="submission" date="2021-12" db="EMBL/GenBank/DDBJ databases">
        <title>Genome sequencing of bacteria with rrn-lacking chromosome and rrn-plasmid.</title>
        <authorList>
            <person name="Anda M."/>
            <person name="Iwasaki W."/>
        </authorList>
    </citation>
    <scope>NUCLEOTIDE SEQUENCE [LARGE SCALE GENOMIC DNA]</scope>
    <source>
        <strain evidence="2 3">NBRC 15940</strain>
    </source>
</reference>
<sequence length="209" mass="23881">MDKNTIKPFVVGITGGSASGKTTFLKSLLDKFTPEEVCLLSQDNYYRDREVQPVDENGVINFDLPKSIDTPAFAADILALKSGKTIRRKEYTFNNEGGEPNILTFHPAPIIVVEGLFVFYEPLISEHLDLKVFIDAEEHVKLKRRIIRDNAERGYDLEEVLYRYEQHVMPTYKQYIAPFKSTSDLVVPNNDTFDMGLEVVVQFLKTKVQ</sequence>
<dbReference type="GO" id="GO:0016301">
    <property type="term" value="F:kinase activity"/>
    <property type="evidence" value="ECO:0007669"/>
    <property type="project" value="UniProtKB-KW"/>
</dbReference>
<comment type="caution">
    <text evidence="2">The sequence shown here is derived from an EMBL/GenBank/DDBJ whole genome shotgun (WGS) entry which is preliminary data.</text>
</comment>
<dbReference type="Gene3D" id="3.40.50.300">
    <property type="entry name" value="P-loop containing nucleotide triphosphate hydrolases"/>
    <property type="match status" value="1"/>
</dbReference>
<dbReference type="InterPro" id="IPR006083">
    <property type="entry name" value="PRK/URK"/>
</dbReference>
<keyword evidence="3" id="KW-1185">Reference proteome</keyword>
<feature type="domain" description="Phosphoribulokinase/uridine kinase" evidence="1">
    <location>
        <begin position="10"/>
        <end position="192"/>
    </location>
</feature>
<evidence type="ECO:0000259" key="1">
    <source>
        <dbReference type="Pfam" id="PF00485"/>
    </source>
</evidence>
<dbReference type="RefSeq" id="WP_060684735.1">
    <property type="nucleotide sequence ID" value="NZ_BQKE01000001.1"/>
</dbReference>
<dbReference type="PANTHER" id="PTHR10285">
    <property type="entry name" value="URIDINE KINASE"/>
    <property type="match status" value="1"/>
</dbReference>
<dbReference type="AlphaFoldDB" id="A0AAN4W174"/>
<dbReference type="Pfam" id="PF00485">
    <property type="entry name" value="PRK"/>
    <property type="match status" value="1"/>
</dbReference>
<keyword evidence="2" id="KW-0808">Transferase</keyword>
<dbReference type="SUPFAM" id="SSF52540">
    <property type="entry name" value="P-loop containing nucleoside triphosphate hydrolases"/>
    <property type="match status" value="1"/>
</dbReference>
<dbReference type="Proteomes" id="UP001310022">
    <property type="component" value="Unassembled WGS sequence"/>
</dbReference>